<keyword evidence="5" id="KW-1185">Reference proteome</keyword>
<evidence type="ECO:0000313" key="5">
    <source>
        <dbReference type="Proteomes" id="UP000564806"/>
    </source>
</evidence>
<keyword evidence="3" id="KW-0963">Cytoplasm</keyword>
<sequence>MKGKPATAELRAYFHQSDDRTFLKGKYHTAPIKIAKSFQMDQELGIIVMDVSPGMLEGDNYSMEWFAGQNTSLYVTNQSFTKVHPCPNGGRAEMRQLFQLDQSAFVQYMPQPSMLYQDAEYMNTTVVRLAPGAVWMQAEVLCPGRTHLGERFKYRHYQSALSVYYQDEMIFNQRQRIVPSSQNLQEKGAWEEQTHWGTFYVFSDRINSSHVEAIREKLQSLPQTPKSEVLFGVTLTYRHGLVVTASAQAAWPLQETLECAFHFIRKTVFGKGMIN</sequence>
<dbReference type="HAMAP" id="MF_01384">
    <property type="entry name" value="UreD"/>
    <property type="match status" value="1"/>
</dbReference>
<evidence type="ECO:0000313" key="4">
    <source>
        <dbReference type="EMBL" id="NUU60361.1"/>
    </source>
</evidence>
<dbReference type="AlphaFoldDB" id="A0A850EQP2"/>
<dbReference type="InterPro" id="IPR002669">
    <property type="entry name" value="UreD"/>
</dbReference>
<accession>A0A850EQP2</accession>
<dbReference type="PANTHER" id="PTHR33643:SF1">
    <property type="entry name" value="UREASE ACCESSORY PROTEIN D"/>
    <property type="match status" value="1"/>
</dbReference>
<evidence type="ECO:0000256" key="3">
    <source>
        <dbReference type="HAMAP-Rule" id="MF_01384"/>
    </source>
</evidence>
<dbReference type="EMBL" id="JABWCS010000200">
    <property type="protein sequence ID" value="NUU60361.1"/>
    <property type="molecule type" value="Genomic_DNA"/>
</dbReference>
<organism evidence="4 5">
    <name type="scientific">Paenibacillus agri</name>
    <dbReference type="NCBI Taxonomy" id="2744309"/>
    <lineage>
        <taxon>Bacteria</taxon>
        <taxon>Bacillati</taxon>
        <taxon>Bacillota</taxon>
        <taxon>Bacilli</taxon>
        <taxon>Bacillales</taxon>
        <taxon>Paenibacillaceae</taxon>
        <taxon>Paenibacillus</taxon>
    </lineage>
</organism>
<comment type="function">
    <text evidence="3">Required for maturation of urease via the functional incorporation of the urease nickel metallocenter.</text>
</comment>
<name>A0A850EQP2_9BACL</name>
<dbReference type="GO" id="GO:0005737">
    <property type="term" value="C:cytoplasm"/>
    <property type="evidence" value="ECO:0007669"/>
    <property type="project" value="UniProtKB-SubCell"/>
</dbReference>
<evidence type="ECO:0000256" key="2">
    <source>
        <dbReference type="ARBA" id="ARBA00023186"/>
    </source>
</evidence>
<comment type="caution">
    <text evidence="4">The sequence shown here is derived from an EMBL/GenBank/DDBJ whole genome shotgun (WGS) entry which is preliminary data.</text>
</comment>
<dbReference type="GO" id="GO:0016151">
    <property type="term" value="F:nickel cation binding"/>
    <property type="evidence" value="ECO:0007669"/>
    <property type="project" value="UniProtKB-UniRule"/>
</dbReference>
<dbReference type="PANTHER" id="PTHR33643">
    <property type="entry name" value="UREASE ACCESSORY PROTEIN D"/>
    <property type="match status" value="1"/>
</dbReference>
<keyword evidence="2 3" id="KW-0143">Chaperone</keyword>
<comment type="subcellular location">
    <subcellularLocation>
        <location evidence="3">Cytoplasm</location>
    </subcellularLocation>
</comment>
<comment type="subunit">
    <text evidence="3">UreD, UreF and UreG form a complex that acts as a GTP-hydrolysis-dependent molecular chaperone, activating the urease apoprotein by helping to assemble the nickel containing metallocenter of UreC. The UreE protein probably delivers the nickel.</text>
</comment>
<evidence type="ECO:0000256" key="1">
    <source>
        <dbReference type="ARBA" id="ARBA00007177"/>
    </source>
</evidence>
<protein>
    <recommendedName>
        <fullName evidence="3">Urease accessory protein UreD</fullName>
    </recommendedName>
</protein>
<gene>
    <name evidence="3" type="primary">ureD</name>
    <name evidence="4" type="ORF">HPT30_08390</name>
</gene>
<proteinExistence type="inferred from homology"/>
<reference evidence="4" key="1">
    <citation type="submission" date="2020-06" db="EMBL/GenBank/DDBJ databases">
        <title>Paenibacillus sp. nov., isolated from soil.</title>
        <authorList>
            <person name="Seo Y.L."/>
        </authorList>
    </citation>
    <scope>NUCLEOTIDE SEQUENCE [LARGE SCALE GENOMIC DNA]</scope>
    <source>
        <strain evidence="4">JW14</strain>
    </source>
</reference>
<keyword evidence="3" id="KW-0996">Nickel insertion</keyword>
<comment type="similarity">
    <text evidence="1 3">Belongs to the UreD family.</text>
</comment>
<dbReference type="Pfam" id="PF01774">
    <property type="entry name" value="UreD"/>
    <property type="match status" value="1"/>
</dbReference>
<dbReference type="Proteomes" id="UP000564806">
    <property type="component" value="Unassembled WGS sequence"/>
</dbReference>